<protein>
    <submittedName>
        <fullName evidence="1">Uncharacterized protein</fullName>
    </submittedName>
</protein>
<reference evidence="1" key="2">
    <citation type="submission" date="2021-06" db="EMBL/GenBank/DDBJ databases">
        <authorList>
            <person name="Rogers T.H."/>
            <person name="Ramsay J.P."/>
            <person name="Wang P."/>
            <person name="Terpolilli J."/>
        </authorList>
    </citation>
    <scope>NUCLEOTIDE SEQUENCE</scope>
    <source>
        <strain evidence="1">WSM5005</strain>
        <plasmid evidence="1">pl3WSM5005</plasmid>
    </source>
</reference>
<proteinExistence type="predicted"/>
<keyword evidence="2" id="KW-1185">Reference proteome</keyword>
<evidence type="ECO:0000313" key="2">
    <source>
        <dbReference type="Proteomes" id="UP000179860"/>
    </source>
</evidence>
<geneLocation type="plasmid" evidence="1 2">
    <name>pl3WSM5005</name>
</geneLocation>
<accession>A0ACA8AX22</accession>
<reference evidence="1" key="1">
    <citation type="submission" date="2016-09" db="EMBL/GenBank/DDBJ databases">
        <title>The Complete Genome of Burkholderia sprentiae wsm5005.</title>
        <authorList>
            <person name="De Meyer S."/>
            <person name="Wang P."/>
            <person name="Terpolilli J."/>
        </authorList>
    </citation>
    <scope>NUCLEOTIDE SEQUENCE</scope>
    <source>
        <strain evidence="1">WSM5005</strain>
        <plasmid evidence="1">pl3WSM5005</plasmid>
    </source>
</reference>
<dbReference type="Proteomes" id="UP000179860">
    <property type="component" value="Plasmid pl3WSM5005"/>
</dbReference>
<name>A0ACA8AX22_9BURK</name>
<dbReference type="EMBL" id="CP017564">
    <property type="protein sequence ID" value="APA90281.1"/>
    <property type="molecule type" value="Genomic_DNA"/>
</dbReference>
<keyword evidence="1" id="KW-0614">Plasmid</keyword>
<organism evidence="1 2">
    <name type="scientific">Paraburkholderia sprentiae WSM5005</name>
    <dbReference type="NCBI Taxonomy" id="754502"/>
    <lineage>
        <taxon>Bacteria</taxon>
        <taxon>Pseudomonadati</taxon>
        <taxon>Pseudomonadota</taxon>
        <taxon>Betaproteobacteria</taxon>
        <taxon>Burkholderiales</taxon>
        <taxon>Burkholderiaceae</taxon>
        <taxon>Paraburkholderia</taxon>
    </lineage>
</organism>
<evidence type="ECO:0000313" key="1">
    <source>
        <dbReference type="EMBL" id="APA90281.1"/>
    </source>
</evidence>
<sequence>MLDLILLIVAVPAVIVWIIVKMIEDIRKVFGYWIFPAALSLYGAVLLFIAGPAAPDAAFESIFNALSECAILGMRLPLWLLIIGVALLVIGAGLRQSRRSSARAN</sequence>
<gene>
    <name evidence="1" type="ORF">BJG93_34785</name>
</gene>